<dbReference type="AlphaFoldDB" id="A0A8D0H864"/>
<dbReference type="Pfam" id="PF05761">
    <property type="entry name" value="5_nucleotid"/>
    <property type="match status" value="1"/>
</dbReference>
<organism evidence="4 5">
    <name type="scientific">Sphenodon punctatus</name>
    <name type="common">Tuatara</name>
    <name type="synonym">Hatteria punctata</name>
    <dbReference type="NCBI Taxonomy" id="8508"/>
    <lineage>
        <taxon>Eukaryota</taxon>
        <taxon>Metazoa</taxon>
        <taxon>Chordata</taxon>
        <taxon>Craniata</taxon>
        <taxon>Vertebrata</taxon>
        <taxon>Euteleostomi</taxon>
        <taxon>Lepidosauria</taxon>
        <taxon>Sphenodontia</taxon>
        <taxon>Sphenodontidae</taxon>
        <taxon>Sphenodon</taxon>
    </lineage>
</organism>
<keyword evidence="5" id="KW-1185">Reference proteome</keyword>
<proteinExistence type="predicted"/>
<dbReference type="SUPFAM" id="SSF56784">
    <property type="entry name" value="HAD-like"/>
    <property type="match status" value="1"/>
</dbReference>
<dbReference type="GeneTree" id="ENSGT00940000155676"/>
<keyword evidence="2" id="KW-0378">Hydrolase</keyword>
<keyword evidence="1" id="KW-0479">Metal-binding</keyword>
<evidence type="ECO:0000313" key="4">
    <source>
        <dbReference type="Ensembl" id="ENSSPUP00000015964.1"/>
    </source>
</evidence>
<evidence type="ECO:0000256" key="1">
    <source>
        <dbReference type="ARBA" id="ARBA00022723"/>
    </source>
</evidence>
<evidence type="ECO:0000313" key="5">
    <source>
        <dbReference type="Proteomes" id="UP000694392"/>
    </source>
</evidence>
<dbReference type="PANTHER" id="PTHR12103:SF38">
    <property type="entry name" value="5'-NUCLEOTIDASE DOMAIN-CONTAINING PROTEIN 1"/>
    <property type="match status" value="1"/>
</dbReference>
<accession>A0A8D0H864</accession>
<dbReference type="PANTHER" id="PTHR12103">
    <property type="entry name" value="5'-NUCLEOTIDASE DOMAIN-CONTAINING"/>
    <property type="match status" value="1"/>
</dbReference>
<reference evidence="4" key="2">
    <citation type="submission" date="2025-09" db="UniProtKB">
        <authorList>
            <consortium name="Ensembl"/>
        </authorList>
    </citation>
    <scope>IDENTIFICATION</scope>
</reference>
<dbReference type="Ensembl" id="ENSSPUT00000017018.1">
    <property type="protein sequence ID" value="ENSSPUP00000015964.1"/>
    <property type="gene ID" value="ENSSPUG00000012332.1"/>
</dbReference>
<evidence type="ECO:0000256" key="3">
    <source>
        <dbReference type="ARBA" id="ARBA00022842"/>
    </source>
</evidence>
<dbReference type="GO" id="GO:0046872">
    <property type="term" value="F:metal ion binding"/>
    <property type="evidence" value="ECO:0007669"/>
    <property type="project" value="UniProtKB-KW"/>
</dbReference>
<sequence length="115" mass="12855">EVPQVRWVATDVRSFLVAAPVLWYSLQEEARLAFAHYLVTEKGYDKELLTVTPENWDFCCKGLVLDLEDGNLLKLAEDGTVIRASHGMKSMTSEEILGALLCASILWKRIGSISL</sequence>
<dbReference type="InterPro" id="IPR008380">
    <property type="entry name" value="HAD-SF_hydro_IG_5-nucl"/>
</dbReference>
<dbReference type="Proteomes" id="UP000694392">
    <property type="component" value="Unplaced"/>
</dbReference>
<protein>
    <submittedName>
        <fullName evidence="4">Uncharacterized protein</fullName>
    </submittedName>
</protein>
<evidence type="ECO:0000256" key="2">
    <source>
        <dbReference type="ARBA" id="ARBA00022801"/>
    </source>
</evidence>
<reference evidence="4" key="1">
    <citation type="submission" date="2025-08" db="UniProtKB">
        <authorList>
            <consortium name="Ensembl"/>
        </authorList>
    </citation>
    <scope>IDENTIFICATION</scope>
</reference>
<dbReference type="InterPro" id="IPR036412">
    <property type="entry name" value="HAD-like_sf"/>
</dbReference>
<keyword evidence="3" id="KW-0460">Magnesium</keyword>
<dbReference type="GO" id="GO:0008253">
    <property type="term" value="F:5'-nucleotidase activity"/>
    <property type="evidence" value="ECO:0007669"/>
    <property type="project" value="TreeGrafter"/>
</dbReference>
<name>A0A8D0H864_SPHPU</name>